<reference evidence="1" key="1">
    <citation type="journal article" date="2022" name="Virus Res.">
        <title>Genome analysis of Psilogramma increta granulovirus and its intrapopulation diversity.</title>
        <authorList>
            <person name="Zhang H."/>
            <person name="Li L."/>
            <person name="Chen B."/>
            <person name="Zuo Y."/>
            <person name="Wu W."/>
            <person name="Yuan M."/>
            <person name="Yang K."/>
        </authorList>
    </citation>
    <scope>NUCLEOTIDE SEQUENCE</scope>
    <source>
        <strain evidence="1">GZ</strain>
    </source>
</reference>
<evidence type="ECO:0000313" key="2">
    <source>
        <dbReference type="Proteomes" id="UP001265762"/>
    </source>
</evidence>
<evidence type="ECO:0000313" key="1">
    <source>
        <dbReference type="EMBL" id="UXX41923.1"/>
    </source>
</evidence>
<organism evidence="1 2">
    <name type="scientific">Psilogramma increta granulovirus</name>
    <dbReference type="NCBI Taxonomy" id="2953508"/>
    <lineage>
        <taxon>Viruses</taxon>
        <taxon>Viruses incertae sedis</taxon>
        <taxon>Naldaviricetes</taxon>
        <taxon>Lefavirales</taxon>
        <taxon>Baculoviridae</taxon>
        <taxon>Betabaculovirus</taxon>
        <taxon>Betabaculovirus psincretae</taxon>
    </lineage>
</organism>
<name>A0A977TNY9_9BBAC</name>
<dbReference type="Proteomes" id="UP001265762">
    <property type="component" value="Segment"/>
</dbReference>
<keyword evidence="2" id="KW-1185">Reference proteome</keyword>
<dbReference type="InterPro" id="IPR008573">
    <property type="entry name" value="Baculovirus_U-box/Ring-like"/>
</dbReference>
<protein>
    <submittedName>
        <fullName evidence="1">Ac53</fullName>
    </submittedName>
</protein>
<dbReference type="Pfam" id="PF05883">
    <property type="entry name" value="Baculo_RING"/>
    <property type="match status" value="1"/>
</dbReference>
<dbReference type="EMBL" id="ON803509">
    <property type="protein sequence ID" value="UXX41923.1"/>
    <property type="molecule type" value="Genomic_DNA"/>
</dbReference>
<proteinExistence type="predicted"/>
<sequence length="133" mass="15447">MIVITYKLECKQAVEDLIADQFGTLECAICINEIDNINKGVVYITYGGIADLERTMCQTCDKRFENQDPYKRNIEYRFEYPFINDSHAAVFLEKSKNFVLNEGDEKKVKNFARAIHNTKTGVQDIELNLRLRI</sequence>
<accession>A0A977TNY9</accession>